<dbReference type="AlphaFoldDB" id="A0A963Z3N0"/>
<evidence type="ECO:0000313" key="6">
    <source>
        <dbReference type="EMBL" id="MCB8881931.1"/>
    </source>
</evidence>
<evidence type="ECO:0000256" key="3">
    <source>
        <dbReference type="ARBA" id="ARBA00023163"/>
    </source>
</evidence>
<dbReference type="InterPro" id="IPR001347">
    <property type="entry name" value="SIS_dom"/>
</dbReference>
<dbReference type="PANTHER" id="PTHR30514">
    <property type="entry name" value="GLUCOKINASE"/>
    <property type="match status" value="1"/>
</dbReference>
<dbReference type="CDD" id="cd05013">
    <property type="entry name" value="SIS_RpiR"/>
    <property type="match status" value="1"/>
</dbReference>
<dbReference type="GO" id="GO:0097367">
    <property type="term" value="F:carbohydrate derivative binding"/>
    <property type="evidence" value="ECO:0007669"/>
    <property type="project" value="InterPro"/>
</dbReference>
<dbReference type="GO" id="GO:1901135">
    <property type="term" value="P:carbohydrate derivative metabolic process"/>
    <property type="evidence" value="ECO:0007669"/>
    <property type="project" value="InterPro"/>
</dbReference>
<evidence type="ECO:0000256" key="1">
    <source>
        <dbReference type="ARBA" id="ARBA00023015"/>
    </source>
</evidence>
<organism evidence="6 7">
    <name type="scientific">Acidisoma cellulosilyticum</name>
    <dbReference type="NCBI Taxonomy" id="2802395"/>
    <lineage>
        <taxon>Bacteria</taxon>
        <taxon>Pseudomonadati</taxon>
        <taxon>Pseudomonadota</taxon>
        <taxon>Alphaproteobacteria</taxon>
        <taxon>Acetobacterales</taxon>
        <taxon>Acidocellaceae</taxon>
        <taxon>Acidisoma</taxon>
    </lineage>
</organism>
<dbReference type="PANTHER" id="PTHR30514:SF1">
    <property type="entry name" value="HTH-TYPE TRANSCRIPTIONAL REGULATOR HEXR-RELATED"/>
    <property type="match status" value="1"/>
</dbReference>
<dbReference type="Gene3D" id="1.10.10.10">
    <property type="entry name" value="Winged helix-like DNA-binding domain superfamily/Winged helix DNA-binding domain"/>
    <property type="match status" value="1"/>
</dbReference>
<dbReference type="Proteomes" id="UP000721844">
    <property type="component" value="Unassembled WGS sequence"/>
</dbReference>
<dbReference type="PROSITE" id="PS51071">
    <property type="entry name" value="HTH_RPIR"/>
    <property type="match status" value="1"/>
</dbReference>
<keyword evidence="2" id="KW-0238">DNA-binding</keyword>
<dbReference type="GO" id="GO:0003700">
    <property type="term" value="F:DNA-binding transcription factor activity"/>
    <property type="evidence" value="ECO:0007669"/>
    <property type="project" value="InterPro"/>
</dbReference>
<dbReference type="Pfam" id="PF01380">
    <property type="entry name" value="SIS"/>
    <property type="match status" value="1"/>
</dbReference>
<dbReference type="Gene3D" id="3.40.50.10490">
    <property type="entry name" value="Glucose-6-phosphate isomerase like protein, domain 1"/>
    <property type="match status" value="1"/>
</dbReference>
<comment type="caution">
    <text evidence="6">The sequence shown here is derived from an EMBL/GenBank/DDBJ whole genome shotgun (WGS) entry which is preliminary data.</text>
</comment>
<dbReference type="Pfam" id="PF01418">
    <property type="entry name" value="HTH_6"/>
    <property type="match status" value="1"/>
</dbReference>
<reference evidence="6 7" key="1">
    <citation type="journal article" date="2021" name="Microorganisms">
        <title>Acidisoma silvae sp. nov. and Acidisomacellulosilytica sp. nov., Two Acidophilic Bacteria Isolated from Decaying Wood, Hydrolyzing Cellulose and Producing Poly-3-hydroxybutyrate.</title>
        <authorList>
            <person name="Mieszkin S."/>
            <person name="Pouder E."/>
            <person name="Uroz S."/>
            <person name="Simon-Colin C."/>
            <person name="Alain K."/>
        </authorList>
    </citation>
    <scope>NUCLEOTIDE SEQUENCE [LARGE SCALE GENOMIC DNA]</scope>
    <source>
        <strain evidence="6 7">HW T5.17</strain>
    </source>
</reference>
<evidence type="ECO:0000313" key="7">
    <source>
        <dbReference type="Proteomes" id="UP000721844"/>
    </source>
</evidence>
<protein>
    <submittedName>
        <fullName evidence="6">SIS domain-containing protein</fullName>
    </submittedName>
</protein>
<name>A0A963Z3N0_9PROT</name>
<keyword evidence="1" id="KW-0805">Transcription regulation</keyword>
<evidence type="ECO:0000259" key="4">
    <source>
        <dbReference type="PROSITE" id="PS51071"/>
    </source>
</evidence>
<dbReference type="SUPFAM" id="SSF46689">
    <property type="entry name" value="Homeodomain-like"/>
    <property type="match status" value="1"/>
</dbReference>
<dbReference type="InterPro" id="IPR035472">
    <property type="entry name" value="RpiR-like_SIS"/>
</dbReference>
<sequence length="303" mass="32286">MSRNPEPHHRRAGPNILEVVRLSIDELRKSERKVADLVLANPQQVLAGTVAEVAKLADVSQPTVIRFCTAVGCTGFHDFRLRLAQSVALGTPATHSVIRSDDPPAAVVEKIFEYTMTSLDWARHHLDAAALGAAIDVLASARSITFFGFGASAIVAQDAEQKFPLFGVPCRALADSHQQVMAAAMMGPEDVAVAISNTGLSQGIIEAARIARDHGAQTIALTGARATLSDLCDITLLVETLDNTDAFTPTTSRVAALVVIDVLSIAVALRRHGDQLDRMRDMKATLSNFRMGASAAEEDGDPT</sequence>
<dbReference type="GO" id="GO:0003677">
    <property type="term" value="F:DNA binding"/>
    <property type="evidence" value="ECO:0007669"/>
    <property type="project" value="UniProtKB-KW"/>
</dbReference>
<proteinExistence type="predicted"/>
<dbReference type="InterPro" id="IPR000281">
    <property type="entry name" value="HTH_RpiR"/>
</dbReference>
<evidence type="ECO:0000256" key="2">
    <source>
        <dbReference type="ARBA" id="ARBA00023125"/>
    </source>
</evidence>
<dbReference type="InterPro" id="IPR047640">
    <property type="entry name" value="RpiR-like"/>
</dbReference>
<keyword evidence="7" id="KW-1185">Reference proteome</keyword>
<dbReference type="InterPro" id="IPR046348">
    <property type="entry name" value="SIS_dom_sf"/>
</dbReference>
<dbReference type="PROSITE" id="PS51464">
    <property type="entry name" value="SIS"/>
    <property type="match status" value="1"/>
</dbReference>
<feature type="domain" description="HTH rpiR-type" evidence="4">
    <location>
        <begin position="14"/>
        <end position="90"/>
    </location>
</feature>
<dbReference type="SUPFAM" id="SSF53697">
    <property type="entry name" value="SIS domain"/>
    <property type="match status" value="1"/>
</dbReference>
<dbReference type="RefSeq" id="WP_227308583.1">
    <property type="nucleotide sequence ID" value="NZ_JAESVA010000005.1"/>
</dbReference>
<gene>
    <name evidence="6" type="ORF">ACELLULO517_16930</name>
</gene>
<feature type="domain" description="SIS" evidence="5">
    <location>
        <begin position="134"/>
        <end position="273"/>
    </location>
</feature>
<dbReference type="InterPro" id="IPR009057">
    <property type="entry name" value="Homeodomain-like_sf"/>
</dbReference>
<dbReference type="InterPro" id="IPR036388">
    <property type="entry name" value="WH-like_DNA-bd_sf"/>
</dbReference>
<dbReference type="EMBL" id="JAESVA010000005">
    <property type="protein sequence ID" value="MCB8881931.1"/>
    <property type="molecule type" value="Genomic_DNA"/>
</dbReference>
<keyword evidence="3" id="KW-0804">Transcription</keyword>
<accession>A0A963Z3N0</accession>
<evidence type="ECO:0000259" key="5">
    <source>
        <dbReference type="PROSITE" id="PS51464"/>
    </source>
</evidence>